<dbReference type="PANTHER" id="PTHR32234:SF0">
    <property type="entry name" value="THIOL:DISULFIDE INTERCHANGE PROTEIN DSBD"/>
    <property type="match status" value="1"/>
</dbReference>
<keyword evidence="1" id="KW-0732">Signal</keyword>
<dbReference type="InterPro" id="IPR036249">
    <property type="entry name" value="Thioredoxin-like_sf"/>
</dbReference>
<dbReference type="EMBL" id="MFYX01000074">
    <property type="protein sequence ID" value="OGK04283.1"/>
    <property type="molecule type" value="Genomic_DNA"/>
</dbReference>
<protein>
    <recommendedName>
        <fullName evidence="2">Thioredoxin domain-containing protein</fullName>
    </recommendedName>
</protein>
<dbReference type="Proteomes" id="UP000179243">
    <property type="component" value="Unassembled WGS sequence"/>
</dbReference>
<dbReference type="PANTHER" id="PTHR32234">
    <property type="entry name" value="THIOL:DISULFIDE INTERCHANGE PROTEIN DSBD"/>
    <property type="match status" value="1"/>
</dbReference>
<dbReference type="Pfam" id="PF13098">
    <property type="entry name" value="Thioredoxin_2"/>
    <property type="match status" value="1"/>
</dbReference>
<dbReference type="Gene3D" id="3.40.30.10">
    <property type="entry name" value="Glutaredoxin"/>
    <property type="match status" value="1"/>
</dbReference>
<dbReference type="GO" id="GO:0045454">
    <property type="term" value="P:cell redox homeostasis"/>
    <property type="evidence" value="ECO:0007669"/>
    <property type="project" value="TreeGrafter"/>
</dbReference>
<dbReference type="SUPFAM" id="SSF52833">
    <property type="entry name" value="Thioredoxin-like"/>
    <property type="match status" value="1"/>
</dbReference>
<proteinExistence type="predicted"/>
<dbReference type="GO" id="GO:0015035">
    <property type="term" value="F:protein-disulfide reductase activity"/>
    <property type="evidence" value="ECO:0007669"/>
    <property type="project" value="TreeGrafter"/>
</dbReference>
<dbReference type="PROSITE" id="PS51352">
    <property type="entry name" value="THIOREDOXIN_2"/>
    <property type="match status" value="1"/>
</dbReference>
<organism evidence="3 4">
    <name type="scientific">Candidatus Raymondbacteria bacterium RIFOXYD12_FULL_49_13</name>
    <dbReference type="NCBI Taxonomy" id="1817890"/>
    <lineage>
        <taxon>Bacteria</taxon>
        <taxon>Raymondiibacteriota</taxon>
    </lineage>
</organism>
<feature type="domain" description="Thioredoxin" evidence="2">
    <location>
        <begin position="6"/>
        <end position="142"/>
    </location>
</feature>
<name>A0A1F7FCB9_UNCRA</name>
<comment type="caution">
    <text evidence="3">The sequence shown here is derived from an EMBL/GenBank/DDBJ whole genome shotgun (WGS) entry which is preliminary data.</text>
</comment>
<feature type="signal peptide" evidence="1">
    <location>
        <begin position="1"/>
        <end position="18"/>
    </location>
</feature>
<sequence>MKIFICIVLAVAAGFGHAGDLSWNNFTDGYAKIKGQKKAGIIDFYTDWCHWCKVMDQKTFNDPEVKKKLMGRFVSIRINPETSKEVITYQGKVYTPMEFAGALGVRGFPAIAFINKKGDFITMLPGYIPPETFINILSYVDDECYEKQVSFDDYMKKTGTCQDAKAVPGKTKKTGSKAKNP</sequence>
<feature type="chain" id="PRO_5009528603" description="Thioredoxin domain-containing protein" evidence="1">
    <location>
        <begin position="19"/>
        <end position="181"/>
    </location>
</feature>
<reference evidence="3 4" key="1">
    <citation type="journal article" date="2016" name="Nat. Commun.">
        <title>Thousands of microbial genomes shed light on interconnected biogeochemical processes in an aquifer system.</title>
        <authorList>
            <person name="Anantharaman K."/>
            <person name="Brown C.T."/>
            <person name="Hug L.A."/>
            <person name="Sharon I."/>
            <person name="Castelle C.J."/>
            <person name="Probst A.J."/>
            <person name="Thomas B.C."/>
            <person name="Singh A."/>
            <person name="Wilkins M.J."/>
            <person name="Karaoz U."/>
            <person name="Brodie E.L."/>
            <person name="Williams K.H."/>
            <person name="Hubbard S.S."/>
            <person name="Banfield J.F."/>
        </authorList>
    </citation>
    <scope>NUCLEOTIDE SEQUENCE [LARGE SCALE GENOMIC DNA]</scope>
</reference>
<evidence type="ECO:0000259" key="2">
    <source>
        <dbReference type="PROSITE" id="PS51352"/>
    </source>
</evidence>
<dbReference type="AlphaFoldDB" id="A0A1F7FCB9"/>
<dbReference type="InterPro" id="IPR013766">
    <property type="entry name" value="Thioredoxin_domain"/>
</dbReference>
<gene>
    <name evidence="3" type="ORF">A2519_18155</name>
</gene>
<dbReference type="InterPro" id="IPR012336">
    <property type="entry name" value="Thioredoxin-like_fold"/>
</dbReference>
<evidence type="ECO:0000313" key="4">
    <source>
        <dbReference type="Proteomes" id="UP000179243"/>
    </source>
</evidence>
<accession>A0A1F7FCB9</accession>
<evidence type="ECO:0000256" key="1">
    <source>
        <dbReference type="SAM" id="SignalP"/>
    </source>
</evidence>
<evidence type="ECO:0000313" key="3">
    <source>
        <dbReference type="EMBL" id="OGK04283.1"/>
    </source>
</evidence>